<dbReference type="Pfam" id="PF05751">
    <property type="entry name" value="FixH"/>
    <property type="match status" value="1"/>
</dbReference>
<keyword evidence="1" id="KW-0812">Transmembrane</keyword>
<keyword evidence="1" id="KW-0472">Membrane</keyword>
<reference evidence="2" key="1">
    <citation type="submission" date="2015-10" db="EMBL/GenBank/DDBJ databases">
        <authorList>
            <person name="Gilbert D.G."/>
        </authorList>
    </citation>
    <scope>NUCLEOTIDE SEQUENCE</scope>
</reference>
<evidence type="ECO:0000256" key="1">
    <source>
        <dbReference type="SAM" id="Phobius"/>
    </source>
</evidence>
<organism evidence="2">
    <name type="scientific">hydrothermal vent metagenome</name>
    <dbReference type="NCBI Taxonomy" id="652676"/>
    <lineage>
        <taxon>unclassified sequences</taxon>
        <taxon>metagenomes</taxon>
        <taxon>ecological metagenomes</taxon>
    </lineage>
</organism>
<name>A0A160U2B9_9ZZZZ</name>
<feature type="transmembrane region" description="Helical" evidence="1">
    <location>
        <begin position="20"/>
        <end position="45"/>
    </location>
</feature>
<proteinExistence type="predicted"/>
<dbReference type="EMBL" id="CZQD01000048">
    <property type="protein sequence ID" value="CUS57863.1"/>
    <property type="molecule type" value="Genomic_DNA"/>
</dbReference>
<sequence length="170" mass="18539">MTDHALSADPSSKSGKLTGWHVFWIMLGFFGLMFTVNGIFLYHAITSFPGEDVKKSYLQGLDYNSTLEAKASQDLLGWSAAAGLYDENLVFNLADSAGEPISARLVSVELRHPGSTTHDEVVVLESHGSGDYVTSVADLPAGRWDAQFQVFDAEGDEVVFRANKRIVILP</sequence>
<dbReference type="InterPro" id="IPR008620">
    <property type="entry name" value="FixH"/>
</dbReference>
<protein>
    <submittedName>
        <fullName evidence="2">Type cbb3 cytochrome oxidase biogenesis protein CcoH</fullName>
    </submittedName>
</protein>
<accession>A0A160U2B9</accession>
<keyword evidence="1" id="KW-1133">Transmembrane helix</keyword>
<dbReference type="AlphaFoldDB" id="A0A160U2B9"/>
<gene>
    <name evidence="2" type="ORF">MGWOODY_Hyp1943</name>
</gene>
<evidence type="ECO:0000313" key="2">
    <source>
        <dbReference type="EMBL" id="CUS57863.1"/>
    </source>
</evidence>